<dbReference type="EMBL" id="DSJL01000001">
    <property type="protein sequence ID" value="HEF64114.1"/>
    <property type="molecule type" value="Genomic_DNA"/>
</dbReference>
<dbReference type="GO" id="GO:0015385">
    <property type="term" value="F:sodium:proton antiporter activity"/>
    <property type="evidence" value="ECO:0007669"/>
    <property type="project" value="TreeGrafter"/>
</dbReference>
<dbReference type="NCBIfam" id="NF009314">
    <property type="entry name" value="PRK12674.1-2"/>
    <property type="match status" value="1"/>
</dbReference>
<dbReference type="AlphaFoldDB" id="A0A7C1X4F8"/>
<dbReference type="PANTHER" id="PTHR34703:SF1">
    <property type="entry name" value="ANTIPORTER SUBUNIT MNHG2-RELATED"/>
    <property type="match status" value="1"/>
</dbReference>
<gene>
    <name evidence="1" type="ORF">ENP47_00655</name>
</gene>
<proteinExistence type="predicted"/>
<dbReference type="Pfam" id="PF03334">
    <property type="entry name" value="PhaG_MnhG_YufB"/>
    <property type="match status" value="1"/>
</dbReference>
<comment type="caution">
    <text evidence="1">The sequence shown here is derived from an EMBL/GenBank/DDBJ whole genome shotgun (WGS) entry which is preliminary data.</text>
</comment>
<accession>A0A7C1X4F8</accession>
<sequence>MVLVTGLLAFSGALLMLIAAVGLLRMPDFYTRMQAAAKAGTLGILLIVAATGITLGSISALLHAFLASLFFLLTAPVAAHLLGRAAYLSGIRPWVLEDELAGRYHPATHELRSSNAPTASAPGIDRVEETLS</sequence>
<dbReference type="PANTHER" id="PTHR34703">
    <property type="entry name" value="ANTIPORTER SUBUNIT MNHG2-RELATED"/>
    <property type="match status" value="1"/>
</dbReference>
<reference evidence="1" key="1">
    <citation type="journal article" date="2020" name="mSystems">
        <title>Genome- and Community-Level Interaction Insights into Carbon Utilization and Element Cycling Functions of Hydrothermarchaeota in Hydrothermal Sediment.</title>
        <authorList>
            <person name="Zhou Z."/>
            <person name="Liu Y."/>
            <person name="Xu W."/>
            <person name="Pan J."/>
            <person name="Luo Z.H."/>
            <person name="Li M."/>
        </authorList>
    </citation>
    <scope>NUCLEOTIDE SEQUENCE [LARGE SCALE GENOMIC DNA]</scope>
    <source>
        <strain evidence="1">SpSt-222</strain>
    </source>
</reference>
<name>A0A7C1X4F8_THERO</name>
<organism evidence="1">
    <name type="scientific">Thermomicrobium roseum</name>
    <dbReference type="NCBI Taxonomy" id="500"/>
    <lineage>
        <taxon>Bacteria</taxon>
        <taxon>Pseudomonadati</taxon>
        <taxon>Thermomicrobiota</taxon>
        <taxon>Thermomicrobia</taxon>
        <taxon>Thermomicrobiales</taxon>
        <taxon>Thermomicrobiaceae</taxon>
        <taxon>Thermomicrobium</taxon>
    </lineage>
</organism>
<protein>
    <submittedName>
        <fullName evidence="1">Monovalent cation/H(+) antiporter subunit G</fullName>
    </submittedName>
</protein>
<evidence type="ECO:0000313" key="1">
    <source>
        <dbReference type="EMBL" id="HEF64114.1"/>
    </source>
</evidence>
<dbReference type="NCBIfam" id="TIGR01300">
    <property type="entry name" value="CPA3_mnhG_phaG"/>
    <property type="match status" value="1"/>
</dbReference>
<dbReference type="InterPro" id="IPR005133">
    <property type="entry name" value="PhaG_MnhG_YufB"/>
</dbReference>